<dbReference type="GO" id="GO:0003678">
    <property type="term" value="F:DNA helicase activity"/>
    <property type="evidence" value="ECO:0007669"/>
    <property type="project" value="InterPro"/>
</dbReference>
<dbReference type="GO" id="GO:0006260">
    <property type="term" value="P:DNA replication"/>
    <property type="evidence" value="ECO:0007669"/>
    <property type="project" value="UniProtKB-KW"/>
</dbReference>
<reference evidence="5 6" key="1">
    <citation type="submission" date="2016-10" db="EMBL/GenBank/DDBJ databases">
        <authorList>
            <person name="de Groot N.N."/>
        </authorList>
    </citation>
    <scope>NUCLEOTIDE SEQUENCE [LARGE SCALE GENOMIC DNA]</scope>
    <source>
        <strain evidence="5 6">DSM 44908</strain>
    </source>
</reference>
<dbReference type="SUPFAM" id="SSF48024">
    <property type="entry name" value="N-terminal domain of DnaB helicase"/>
    <property type="match status" value="1"/>
</dbReference>
<evidence type="ECO:0000313" key="6">
    <source>
        <dbReference type="Proteomes" id="UP000182054"/>
    </source>
</evidence>
<dbReference type="GO" id="GO:0005829">
    <property type="term" value="C:cytosol"/>
    <property type="evidence" value="ECO:0007669"/>
    <property type="project" value="TreeGrafter"/>
</dbReference>
<dbReference type="GeneID" id="85485053"/>
<evidence type="ECO:0000256" key="2">
    <source>
        <dbReference type="ARBA" id="ARBA00023125"/>
    </source>
</evidence>
<proteinExistence type="predicted"/>
<gene>
    <name evidence="5" type="ORF">SAMN05444374_103199</name>
</gene>
<name>A0A1I0SZW4_9NOCA</name>
<dbReference type="Gene3D" id="1.10.860.10">
    <property type="entry name" value="DNAb Helicase, Chain A"/>
    <property type="match status" value="1"/>
</dbReference>
<dbReference type="Proteomes" id="UP000182054">
    <property type="component" value="Unassembled WGS sequence"/>
</dbReference>
<sequence length="212" mass="22384">MNALRAVPTEGPDDDAAGHDAAVLDLAPDTAPVAAPAGDPTAQELDELDPRTDPESLTLCALMWSAESADTTRVAAALTPGDFASPAHAELFTIIAALITENRPHDPASVAAVIHRAGGGQKDAPLRRVLADVVTADAPAVAAVHYADIVLSQSYRRSFHIAGQRITQAAEQGPEDELFDYMVQLGRQQRAAWNRLNTFRSGTVAEGEGERS</sequence>
<protein>
    <submittedName>
        <fullName evidence="5">DnaB-like helicase N terminal domain-containing protein</fullName>
    </submittedName>
</protein>
<dbReference type="RefSeq" id="WP_074921840.1">
    <property type="nucleotide sequence ID" value="NZ_FOJN01000003.1"/>
</dbReference>
<evidence type="ECO:0000259" key="4">
    <source>
        <dbReference type="Pfam" id="PF00772"/>
    </source>
</evidence>
<dbReference type="InterPro" id="IPR036185">
    <property type="entry name" value="DNA_heli_DnaB-like_N_sf"/>
</dbReference>
<dbReference type="AlphaFoldDB" id="A0A1I0SZW4"/>
<feature type="domain" description="DNA helicase DnaB-like N-terminal" evidence="4">
    <location>
        <begin position="54"/>
        <end position="150"/>
    </location>
</feature>
<organism evidence="5 6">
    <name type="scientific">Rhodococcoides kroppenstedtii</name>
    <dbReference type="NCBI Taxonomy" id="293050"/>
    <lineage>
        <taxon>Bacteria</taxon>
        <taxon>Bacillati</taxon>
        <taxon>Actinomycetota</taxon>
        <taxon>Actinomycetes</taxon>
        <taxon>Mycobacteriales</taxon>
        <taxon>Nocardiaceae</taxon>
        <taxon>Rhodococcoides</taxon>
    </lineage>
</organism>
<dbReference type="Pfam" id="PF00772">
    <property type="entry name" value="DnaB"/>
    <property type="match status" value="1"/>
</dbReference>
<dbReference type="GO" id="GO:0005524">
    <property type="term" value="F:ATP binding"/>
    <property type="evidence" value="ECO:0007669"/>
    <property type="project" value="InterPro"/>
</dbReference>
<keyword evidence="5" id="KW-0067">ATP-binding</keyword>
<dbReference type="EMBL" id="FOJN01000003">
    <property type="protein sequence ID" value="SFA45049.1"/>
    <property type="molecule type" value="Genomic_DNA"/>
</dbReference>
<feature type="region of interest" description="Disordered" evidence="3">
    <location>
        <begin position="27"/>
        <end position="46"/>
    </location>
</feature>
<evidence type="ECO:0000256" key="1">
    <source>
        <dbReference type="ARBA" id="ARBA00022705"/>
    </source>
</evidence>
<evidence type="ECO:0000313" key="5">
    <source>
        <dbReference type="EMBL" id="SFA45049.1"/>
    </source>
</evidence>
<keyword evidence="2" id="KW-0238">DNA-binding</keyword>
<keyword evidence="5" id="KW-0547">Nucleotide-binding</keyword>
<dbReference type="OrthoDB" id="4373732at2"/>
<dbReference type="GO" id="GO:0003677">
    <property type="term" value="F:DNA binding"/>
    <property type="evidence" value="ECO:0007669"/>
    <property type="project" value="UniProtKB-KW"/>
</dbReference>
<keyword evidence="5" id="KW-0378">Hydrolase</keyword>
<evidence type="ECO:0000256" key="3">
    <source>
        <dbReference type="SAM" id="MobiDB-lite"/>
    </source>
</evidence>
<dbReference type="PANTHER" id="PTHR30153">
    <property type="entry name" value="REPLICATIVE DNA HELICASE DNAB"/>
    <property type="match status" value="1"/>
</dbReference>
<accession>A0A1I0SZW4</accession>
<feature type="region of interest" description="Disordered" evidence="3">
    <location>
        <begin position="1"/>
        <end position="22"/>
    </location>
</feature>
<keyword evidence="5" id="KW-0347">Helicase</keyword>
<dbReference type="InterPro" id="IPR007693">
    <property type="entry name" value="DNA_helicase_DnaB-like_N"/>
</dbReference>
<dbReference type="PANTHER" id="PTHR30153:SF2">
    <property type="entry name" value="REPLICATIVE DNA HELICASE"/>
    <property type="match status" value="1"/>
</dbReference>
<keyword evidence="1" id="KW-0235">DNA replication</keyword>
<dbReference type="InterPro" id="IPR016136">
    <property type="entry name" value="DNA_helicase_N/primase_C"/>
</dbReference>